<feature type="domain" description="HMA" evidence="1">
    <location>
        <begin position="31"/>
        <end position="100"/>
    </location>
</feature>
<dbReference type="SUPFAM" id="SSF55008">
    <property type="entry name" value="HMA, heavy metal-associated domain"/>
    <property type="match status" value="1"/>
</dbReference>
<sequence length="103" mass="11131">MRKLFLVLGLCLSVLGIAMVTSTASLAGELKTITLSVDKMTCNMCPITVKKALRKVEGVSEVSAKYEGDGVGWAKITYDPSKVEVEDLTFATEQAGYPSRLQQ</sequence>
<protein>
    <recommendedName>
        <fullName evidence="1">HMA domain-containing protein</fullName>
    </recommendedName>
</protein>
<organism evidence="2">
    <name type="scientific">hydrothermal vent metagenome</name>
    <dbReference type="NCBI Taxonomy" id="652676"/>
    <lineage>
        <taxon>unclassified sequences</taxon>
        <taxon>metagenomes</taxon>
        <taxon>ecological metagenomes</taxon>
    </lineage>
</organism>
<gene>
    <name evidence="2" type="ORF">MNBD_GAMMA19-2219</name>
</gene>
<dbReference type="CDD" id="cd00371">
    <property type="entry name" value="HMA"/>
    <property type="match status" value="1"/>
</dbReference>
<dbReference type="GO" id="GO:0046872">
    <property type="term" value="F:metal ion binding"/>
    <property type="evidence" value="ECO:0007669"/>
    <property type="project" value="InterPro"/>
</dbReference>
<dbReference type="InterPro" id="IPR036163">
    <property type="entry name" value="HMA_dom_sf"/>
</dbReference>
<dbReference type="PROSITE" id="PS50846">
    <property type="entry name" value="HMA_2"/>
    <property type="match status" value="1"/>
</dbReference>
<reference evidence="2" key="1">
    <citation type="submission" date="2018-06" db="EMBL/GenBank/DDBJ databases">
        <authorList>
            <person name="Zhirakovskaya E."/>
        </authorList>
    </citation>
    <scope>NUCLEOTIDE SEQUENCE</scope>
</reference>
<accession>A0A3B1ABG2</accession>
<name>A0A3B1ABG2_9ZZZZ</name>
<dbReference type="EMBL" id="UOFV01000103">
    <property type="protein sequence ID" value="VAW97202.1"/>
    <property type="molecule type" value="Genomic_DNA"/>
</dbReference>
<evidence type="ECO:0000313" key="2">
    <source>
        <dbReference type="EMBL" id="VAW97202.1"/>
    </source>
</evidence>
<evidence type="ECO:0000259" key="1">
    <source>
        <dbReference type="PROSITE" id="PS50846"/>
    </source>
</evidence>
<dbReference type="InterPro" id="IPR006121">
    <property type="entry name" value="HMA_dom"/>
</dbReference>
<dbReference type="Gene3D" id="3.30.70.100">
    <property type="match status" value="1"/>
</dbReference>
<dbReference type="Pfam" id="PF00403">
    <property type="entry name" value="HMA"/>
    <property type="match status" value="1"/>
</dbReference>
<proteinExistence type="predicted"/>
<dbReference type="AlphaFoldDB" id="A0A3B1ABG2"/>